<protein>
    <submittedName>
        <fullName evidence="2 4">Uncharacterized protein</fullName>
    </submittedName>
</protein>
<keyword evidence="3" id="KW-1185">Reference proteome</keyword>
<dbReference type="CTD" id="36376079"/>
<gene>
    <name evidence="2 4 5" type="ORF">SRAE_1000197200</name>
</gene>
<reference evidence="4" key="2">
    <citation type="submission" date="2020-12" db="UniProtKB">
        <authorList>
            <consortium name="WormBaseParasite"/>
        </authorList>
    </citation>
    <scope>IDENTIFICATION</scope>
</reference>
<evidence type="ECO:0000313" key="4">
    <source>
        <dbReference type="WBParaSite" id="SRAE_1000197200.1"/>
    </source>
</evidence>
<proteinExistence type="predicted"/>
<reference evidence="2 3" key="1">
    <citation type="submission" date="2014-09" db="EMBL/GenBank/DDBJ databases">
        <authorList>
            <person name="Martin A.A."/>
        </authorList>
    </citation>
    <scope>NUCLEOTIDE SEQUENCE</scope>
    <source>
        <strain evidence="3">ED321</strain>
        <strain evidence="2">ED321 Heterogonic</strain>
    </source>
</reference>
<accession>A0A090MWG6</accession>
<feature type="region of interest" description="Disordered" evidence="1">
    <location>
        <begin position="1"/>
        <end position="56"/>
    </location>
</feature>
<dbReference type="WormBase" id="SRAE_1000197200">
    <property type="protein sequence ID" value="SRP08547"/>
    <property type="gene ID" value="WBGene00258584"/>
</dbReference>
<evidence type="ECO:0000313" key="5">
    <source>
        <dbReference type="WormBase" id="SRAE_1000197200"/>
    </source>
</evidence>
<evidence type="ECO:0000313" key="3">
    <source>
        <dbReference type="Proteomes" id="UP000035682"/>
    </source>
</evidence>
<evidence type="ECO:0000256" key="1">
    <source>
        <dbReference type="SAM" id="MobiDB-lite"/>
    </source>
</evidence>
<feature type="compositionally biased region" description="Polar residues" evidence="1">
    <location>
        <begin position="17"/>
        <end position="41"/>
    </location>
</feature>
<sequence>MPTPEITGDQILEKDGSSLNFSEVSSVDNNVTTSQNTSHNLIDNLPPPTTTTTKTTEGTKTIHFLKPSDILSAAGPRTIFNIPSTGKNSTHEITIIADDGNATVIKGYNSISIKASTTIE</sequence>
<dbReference type="Proteomes" id="UP000035682">
    <property type="component" value="Unplaced"/>
</dbReference>
<organism evidence="2">
    <name type="scientific">Strongyloides ratti</name>
    <name type="common">Parasitic roundworm</name>
    <dbReference type="NCBI Taxonomy" id="34506"/>
    <lineage>
        <taxon>Eukaryota</taxon>
        <taxon>Metazoa</taxon>
        <taxon>Ecdysozoa</taxon>
        <taxon>Nematoda</taxon>
        <taxon>Chromadorea</taxon>
        <taxon>Rhabditida</taxon>
        <taxon>Tylenchina</taxon>
        <taxon>Panagrolaimomorpha</taxon>
        <taxon>Strongyloidoidea</taxon>
        <taxon>Strongyloididae</taxon>
        <taxon>Strongyloides</taxon>
    </lineage>
</organism>
<dbReference type="RefSeq" id="XP_024502915.1">
    <property type="nucleotide sequence ID" value="XM_024648993.1"/>
</dbReference>
<evidence type="ECO:0000313" key="2">
    <source>
        <dbReference type="EMBL" id="CEF63714.1"/>
    </source>
</evidence>
<dbReference type="EMBL" id="LN609528">
    <property type="protein sequence ID" value="CEF63714.1"/>
    <property type="molecule type" value="Genomic_DNA"/>
</dbReference>
<dbReference type="AlphaFoldDB" id="A0A090MWG6"/>
<name>A0A090MWG6_STRRB</name>
<dbReference type="WBParaSite" id="SRAE_1000197200.1">
    <property type="protein sequence ID" value="SRAE_1000197200.1"/>
    <property type="gene ID" value="WBGene00258584"/>
</dbReference>
<dbReference type="GeneID" id="36376079"/>